<reference evidence="2" key="1">
    <citation type="submission" date="2023-05" db="EMBL/GenBank/DDBJ databases">
        <title>Nepenthes gracilis genome sequencing.</title>
        <authorList>
            <person name="Fukushima K."/>
        </authorList>
    </citation>
    <scope>NUCLEOTIDE SEQUENCE</scope>
    <source>
        <strain evidence="2">SING2019-196</strain>
    </source>
</reference>
<feature type="compositionally biased region" description="Basic and acidic residues" evidence="1">
    <location>
        <begin position="1"/>
        <end position="15"/>
    </location>
</feature>
<comment type="caution">
    <text evidence="2">The sequence shown here is derived from an EMBL/GenBank/DDBJ whole genome shotgun (WGS) entry which is preliminary data.</text>
</comment>
<proteinExistence type="predicted"/>
<dbReference type="AlphaFoldDB" id="A0AAD3XDD5"/>
<organism evidence="2 3">
    <name type="scientific">Nepenthes gracilis</name>
    <name type="common">Slender pitcher plant</name>
    <dbReference type="NCBI Taxonomy" id="150966"/>
    <lineage>
        <taxon>Eukaryota</taxon>
        <taxon>Viridiplantae</taxon>
        <taxon>Streptophyta</taxon>
        <taxon>Embryophyta</taxon>
        <taxon>Tracheophyta</taxon>
        <taxon>Spermatophyta</taxon>
        <taxon>Magnoliopsida</taxon>
        <taxon>eudicotyledons</taxon>
        <taxon>Gunneridae</taxon>
        <taxon>Pentapetalae</taxon>
        <taxon>Caryophyllales</taxon>
        <taxon>Nepenthaceae</taxon>
        <taxon>Nepenthes</taxon>
    </lineage>
</organism>
<evidence type="ECO:0000313" key="3">
    <source>
        <dbReference type="Proteomes" id="UP001279734"/>
    </source>
</evidence>
<feature type="compositionally biased region" description="Polar residues" evidence="1">
    <location>
        <begin position="16"/>
        <end position="28"/>
    </location>
</feature>
<gene>
    <name evidence="2" type="ORF">Nepgr_003323</name>
</gene>
<feature type="region of interest" description="Disordered" evidence="1">
    <location>
        <begin position="1"/>
        <end position="29"/>
    </location>
</feature>
<evidence type="ECO:0000256" key="1">
    <source>
        <dbReference type="SAM" id="MobiDB-lite"/>
    </source>
</evidence>
<dbReference type="EMBL" id="BSYO01000003">
    <property type="protein sequence ID" value="GMH01484.1"/>
    <property type="molecule type" value="Genomic_DNA"/>
</dbReference>
<evidence type="ECO:0000313" key="2">
    <source>
        <dbReference type="EMBL" id="GMH01484.1"/>
    </source>
</evidence>
<protein>
    <submittedName>
        <fullName evidence="2">Uncharacterized protein</fullName>
    </submittedName>
</protein>
<sequence length="160" mass="17244">MVSDKSHNSSAHETHSILNSTSKKIQNSRTRRCDLFPRQIGSDAAGDRGSGVSREEFIGLQIFGDDDGGRLVVYMIVRGGIEVEIKGVFVVYKRGREMRPGHFQRRKMMTGRGCGCNGVGEVCSGGGGGAGWPILGELGMNSVSTGHCKTIRRMEVVGGR</sequence>
<dbReference type="Proteomes" id="UP001279734">
    <property type="component" value="Unassembled WGS sequence"/>
</dbReference>
<name>A0AAD3XDD5_NEPGR</name>
<accession>A0AAD3XDD5</accession>
<keyword evidence="3" id="KW-1185">Reference proteome</keyword>